<dbReference type="EMBL" id="MU155186">
    <property type="protein sequence ID" value="KAF9480911.1"/>
    <property type="molecule type" value="Genomic_DNA"/>
</dbReference>
<proteinExistence type="predicted"/>
<dbReference type="OrthoDB" id="2984492at2759"/>
<accession>A0A9P5Z4W5</accession>
<reference evidence="2" key="1">
    <citation type="submission" date="2020-11" db="EMBL/GenBank/DDBJ databases">
        <authorList>
            <consortium name="DOE Joint Genome Institute"/>
            <person name="Ahrendt S."/>
            <person name="Riley R."/>
            <person name="Andreopoulos W."/>
            <person name="Labutti K."/>
            <person name="Pangilinan J."/>
            <person name="Ruiz-Duenas F.J."/>
            <person name="Barrasa J.M."/>
            <person name="Sanchez-Garcia M."/>
            <person name="Camarero S."/>
            <person name="Miyauchi S."/>
            <person name="Serrano A."/>
            <person name="Linde D."/>
            <person name="Babiker R."/>
            <person name="Drula E."/>
            <person name="Ayuso-Fernandez I."/>
            <person name="Pacheco R."/>
            <person name="Padilla G."/>
            <person name="Ferreira P."/>
            <person name="Barriuso J."/>
            <person name="Kellner H."/>
            <person name="Castanera R."/>
            <person name="Alfaro M."/>
            <person name="Ramirez L."/>
            <person name="Pisabarro A.G."/>
            <person name="Kuo A."/>
            <person name="Tritt A."/>
            <person name="Lipzen A."/>
            <person name="He G."/>
            <person name="Yan M."/>
            <person name="Ng V."/>
            <person name="Cullen D."/>
            <person name="Martin F."/>
            <person name="Rosso M.-N."/>
            <person name="Henrissat B."/>
            <person name="Hibbett D."/>
            <person name="Martinez A.T."/>
            <person name="Grigoriev I.V."/>
        </authorList>
    </citation>
    <scope>NUCLEOTIDE SEQUENCE</scope>
    <source>
        <strain evidence="2">CIRM-BRFM 674</strain>
    </source>
</reference>
<evidence type="ECO:0000256" key="1">
    <source>
        <dbReference type="SAM" id="MobiDB-lite"/>
    </source>
</evidence>
<gene>
    <name evidence="2" type="ORF">BDN70DRAFT_893720</name>
</gene>
<organism evidence="2 3">
    <name type="scientific">Pholiota conissans</name>
    <dbReference type="NCBI Taxonomy" id="109636"/>
    <lineage>
        <taxon>Eukaryota</taxon>
        <taxon>Fungi</taxon>
        <taxon>Dikarya</taxon>
        <taxon>Basidiomycota</taxon>
        <taxon>Agaricomycotina</taxon>
        <taxon>Agaricomycetes</taxon>
        <taxon>Agaricomycetidae</taxon>
        <taxon>Agaricales</taxon>
        <taxon>Agaricineae</taxon>
        <taxon>Strophariaceae</taxon>
        <taxon>Pholiota</taxon>
    </lineage>
</organism>
<dbReference type="Proteomes" id="UP000807469">
    <property type="component" value="Unassembled WGS sequence"/>
</dbReference>
<evidence type="ECO:0000313" key="2">
    <source>
        <dbReference type="EMBL" id="KAF9480911.1"/>
    </source>
</evidence>
<name>A0A9P5Z4W5_9AGAR</name>
<dbReference type="AlphaFoldDB" id="A0A9P5Z4W5"/>
<feature type="region of interest" description="Disordered" evidence="1">
    <location>
        <begin position="120"/>
        <end position="149"/>
    </location>
</feature>
<evidence type="ECO:0000313" key="3">
    <source>
        <dbReference type="Proteomes" id="UP000807469"/>
    </source>
</evidence>
<sequence length="234" mass="25864">MTWKRKGKRKYLFVTPVTCQKPAPIINIIPNTPAKPFLMAASQQGPGPEHSPDVSFLQPNKSHYNFRINNPLAGCSNTFTVDGSPLTEQIMPVVPAISQLLEQQTFKMNNSQPIVGNCSADHPVQNDPIAPAKRSRTGATKMRPSKTSTTPRNLCALEWAILNPKGTTDAFSAYYDALSAEGKEKWEKLSVEAKKSGKMANPPHSCSSQNSTYFDLSLAIFQHDDPDRDIFINF</sequence>
<protein>
    <submittedName>
        <fullName evidence="2">Uncharacterized protein</fullName>
    </submittedName>
</protein>
<comment type="caution">
    <text evidence="2">The sequence shown here is derived from an EMBL/GenBank/DDBJ whole genome shotgun (WGS) entry which is preliminary data.</text>
</comment>
<keyword evidence="3" id="KW-1185">Reference proteome</keyword>